<dbReference type="InterPro" id="IPR001424">
    <property type="entry name" value="SOD_Cu_Zn_dom"/>
</dbReference>
<gene>
    <name evidence="3" type="primary">sodC</name>
    <name evidence="3" type="ORF">DB44_DI00090</name>
</gene>
<name>A0A0C1H1Q3_9BACT</name>
<comment type="similarity">
    <text evidence="1">Belongs to the Cu-Zn superoxide dismutase family.</text>
</comment>
<keyword evidence="3" id="KW-0560">Oxidoreductase</keyword>
<evidence type="ECO:0000313" key="3">
    <source>
        <dbReference type="EMBL" id="KIC71604.1"/>
    </source>
</evidence>
<dbReference type="PRINTS" id="PR00068">
    <property type="entry name" value="CUZNDISMTASE"/>
</dbReference>
<dbReference type="CDD" id="cd00305">
    <property type="entry name" value="Cu-Zn_Superoxide_Dismutase"/>
    <property type="match status" value="1"/>
</dbReference>
<dbReference type="Gene3D" id="2.60.40.200">
    <property type="entry name" value="Superoxide dismutase, copper/zinc binding domain"/>
    <property type="match status" value="1"/>
</dbReference>
<dbReference type="EMBL" id="JSAN01000081">
    <property type="protein sequence ID" value="KIC71604.1"/>
    <property type="molecule type" value="Genomic_DNA"/>
</dbReference>
<organism evidence="3 4">
    <name type="scientific">Candidatus Protochlamydia amoebophila</name>
    <dbReference type="NCBI Taxonomy" id="362787"/>
    <lineage>
        <taxon>Bacteria</taxon>
        <taxon>Pseudomonadati</taxon>
        <taxon>Chlamydiota</taxon>
        <taxon>Chlamydiia</taxon>
        <taxon>Parachlamydiales</taxon>
        <taxon>Parachlamydiaceae</taxon>
        <taxon>Candidatus Protochlamydia</taxon>
    </lineage>
</organism>
<feature type="domain" description="Superoxide dismutase copper/zinc binding" evidence="2">
    <location>
        <begin position="86"/>
        <end position="213"/>
    </location>
</feature>
<dbReference type="Proteomes" id="UP000031465">
    <property type="component" value="Unassembled WGS sequence"/>
</dbReference>
<evidence type="ECO:0000256" key="1">
    <source>
        <dbReference type="ARBA" id="ARBA00010457"/>
    </source>
</evidence>
<dbReference type="InterPro" id="IPR036423">
    <property type="entry name" value="SOD-like_Cu/Zn_dom_sf"/>
</dbReference>
<dbReference type="InterPro" id="IPR024134">
    <property type="entry name" value="SOD_Cu/Zn_/chaperone"/>
</dbReference>
<evidence type="ECO:0000259" key="2">
    <source>
        <dbReference type="Pfam" id="PF00080"/>
    </source>
</evidence>
<sequence length="218" mass="23639">MHVLKSFYQGKVYMSKQSFHHALRFSKFFAAALLVITAASCACKDSHAHTRQNNNKNNEVADAGVIQIRQIKKAKAVVHGVNDNKVRGTVTFTKVSGGVKIIADVVGLTPGKHGFHIHEFGDCGKNGEAAGAHFNPMNQKHGGPDSLERHVGDFGNLEADSHGHAHYERVDKFIELDGKNSIIGRSIMIHADEDDFKTQPSGASGARIGCGTIEIENE</sequence>
<evidence type="ECO:0000313" key="4">
    <source>
        <dbReference type="Proteomes" id="UP000031465"/>
    </source>
</evidence>
<protein>
    <submittedName>
        <fullName evidence="3">Superoxide dismutase [Cu-Zn]</fullName>
        <ecNumber evidence="3">1.15.1.1</ecNumber>
    </submittedName>
</protein>
<comment type="caution">
    <text evidence="3">The sequence shown here is derived from an EMBL/GenBank/DDBJ whole genome shotgun (WGS) entry which is preliminary data.</text>
</comment>
<dbReference type="GO" id="GO:0005507">
    <property type="term" value="F:copper ion binding"/>
    <property type="evidence" value="ECO:0007669"/>
    <property type="project" value="InterPro"/>
</dbReference>
<dbReference type="InterPro" id="IPR018152">
    <property type="entry name" value="SOD_Cu/Zn_BS"/>
</dbReference>
<dbReference type="Pfam" id="PF00080">
    <property type="entry name" value="Sod_Cu"/>
    <property type="match status" value="1"/>
</dbReference>
<reference evidence="3 4" key="1">
    <citation type="journal article" date="2014" name="Mol. Biol. Evol.">
        <title>Massive expansion of Ubiquitination-related gene families within the Chlamydiae.</title>
        <authorList>
            <person name="Domman D."/>
            <person name="Collingro A."/>
            <person name="Lagkouvardos I."/>
            <person name="Gehre L."/>
            <person name="Weinmaier T."/>
            <person name="Rattei T."/>
            <person name="Subtil A."/>
            <person name="Horn M."/>
        </authorList>
    </citation>
    <scope>NUCLEOTIDE SEQUENCE [LARGE SCALE GENOMIC DNA]</scope>
    <source>
        <strain evidence="3 4">EI2</strain>
    </source>
</reference>
<dbReference type="PATRIC" id="fig|362787.3.peg.1300"/>
<dbReference type="SUPFAM" id="SSF49329">
    <property type="entry name" value="Cu,Zn superoxide dismutase-like"/>
    <property type="match status" value="1"/>
</dbReference>
<dbReference type="AlphaFoldDB" id="A0A0C1H1Q3"/>
<dbReference type="GO" id="GO:0004784">
    <property type="term" value="F:superoxide dismutase activity"/>
    <property type="evidence" value="ECO:0007669"/>
    <property type="project" value="UniProtKB-EC"/>
</dbReference>
<proteinExistence type="inferred from homology"/>
<dbReference type="EC" id="1.15.1.1" evidence="3"/>
<dbReference type="PANTHER" id="PTHR10003">
    <property type="entry name" value="SUPEROXIDE DISMUTASE CU-ZN -RELATED"/>
    <property type="match status" value="1"/>
</dbReference>
<dbReference type="PROSITE" id="PS00087">
    <property type="entry name" value="SOD_CU_ZN_1"/>
    <property type="match status" value="1"/>
</dbReference>
<accession>A0A0C1H1Q3</accession>